<reference evidence="5 6" key="1">
    <citation type="submission" date="2014-07" db="EMBL/GenBank/DDBJ databases">
        <title>Epilithonimonas lactis LMG 22401 Genome.</title>
        <authorList>
            <person name="Pipes S.E."/>
            <person name="Stropko S.J."/>
        </authorList>
    </citation>
    <scope>NUCLEOTIDE SEQUENCE [LARGE SCALE GENOMIC DNA]</scope>
    <source>
        <strain evidence="5 6">LMG 24401</strain>
    </source>
</reference>
<sequence length="304" mass="35590">MNNRKLYTIDTISEFHRISGLPKPQHPLISLVDYSLVEYQIEESEISWVQDLYFMGFKRDIQGKLHYGQGQYDFDEGLMCLIAPRQVVKMVISKYETKPSGYLLAFHPDFIWNTPLAKTINNYKFFGYDVNEALFLSEKEEETLIGLFKGIEKEYQSGIDQFTQSIIISQIEVILNYCERFYQRQFITRKKTNHQVLDKLEIILEDYFNENVMDKGLPTANYIAEQLNISTNYLGSLLKQLTGQTTQQHIHEKLIEKAKEKLSTTELSVSEIAYELGFEHSQSFSKLFKAKTDISPLEFRKFFN</sequence>
<dbReference type="AlphaFoldDB" id="A0A085BEQ0"/>
<feature type="domain" description="HTH araC/xylS-type" evidence="4">
    <location>
        <begin position="198"/>
        <end position="302"/>
    </location>
</feature>
<dbReference type="eggNOG" id="COG2207">
    <property type="taxonomic scope" value="Bacteria"/>
</dbReference>
<dbReference type="PRINTS" id="PR00032">
    <property type="entry name" value="HTHARAC"/>
</dbReference>
<accession>A0A085BEQ0</accession>
<evidence type="ECO:0000256" key="2">
    <source>
        <dbReference type="ARBA" id="ARBA00023125"/>
    </source>
</evidence>
<dbReference type="PROSITE" id="PS01124">
    <property type="entry name" value="HTH_ARAC_FAMILY_2"/>
    <property type="match status" value="1"/>
</dbReference>
<dbReference type="SUPFAM" id="SSF46689">
    <property type="entry name" value="Homeodomain-like"/>
    <property type="match status" value="1"/>
</dbReference>
<evidence type="ECO:0000256" key="1">
    <source>
        <dbReference type="ARBA" id="ARBA00023015"/>
    </source>
</evidence>
<dbReference type="PANTHER" id="PTHR43280">
    <property type="entry name" value="ARAC-FAMILY TRANSCRIPTIONAL REGULATOR"/>
    <property type="match status" value="1"/>
</dbReference>
<name>A0A085BEQ0_9FLAO</name>
<dbReference type="Pfam" id="PF12833">
    <property type="entry name" value="HTH_18"/>
    <property type="match status" value="1"/>
</dbReference>
<dbReference type="EMBL" id="JPLY01000004">
    <property type="protein sequence ID" value="KFC20945.1"/>
    <property type="molecule type" value="Genomic_DNA"/>
</dbReference>
<organism evidence="5 6">
    <name type="scientific">Epilithonimonas lactis</name>
    <dbReference type="NCBI Taxonomy" id="421072"/>
    <lineage>
        <taxon>Bacteria</taxon>
        <taxon>Pseudomonadati</taxon>
        <taxon>Bacteroidota</taxon>
        <taxon>Flavobacteriia</taxon>
        <taxon>Flavobacteriales</taxon>
        <taxon>Weeksellaceae</taxon>
        <taxon>Chryseobacterium group</taxon>
        <taxon>Epilithonimonas</taxon>
    </lineage>
</organism>
<proteinExistence type="predicted"/>
<dbReference type="STRING" id="421072.SAMN04488097_0276"/>
<comment type="caution">
    <text evidence="5">The sequence shown here is derived from an EMBL/GenBank/DDBJ whole genome shotgun (WGS) entry which is preliminary data.</text>
</comment>
<dbReference type="InterPro" id="IPR020449">
    <property type="entry name" value="Tscrpt_reg_AraC-type_HTH"/>
</dbReference>
<dbReference type="Gene3D" id="1.10.10.60">
    <property type="entry name" value="Homeodomain-like"/>
    <property type="match status" value="2"/>
</dbReference>
<keyword evidence="3" id="KW-0804">Transcription</keyword>
<dbReference type="RefSeq" id="WP_034976604.1">
    <property type="nucleotide sequence ID" value="NZ_FOFI01000001.1"/>
</dbReference>
<evidence type="ECO:0000313" key="6">
    <source>
        <dbReference type="Proteomes" id="UP000028623"/>
    </source>
</evidence>
<evidence type="ECO:0000259" key="4">
    <source>
        <dbReference type="PROSITE" id="PS01124"/>
    </source>
</evidence>
<dbReference type="SMART" id="SM00342">
    <property type="entry name" value="HTH_ARAC"/>
    <property type="match status" value="1"/>
</dbReference>
<keyword evidence="1" id="KW-0805">Transcription regulation</keyword>
<keyword evidence="6" id="KW-1185">Reference proteome</keyword>
<dbReference type="InterPro" id="IPR018060">
    <property type="entry name" value="HTH_AraC"/>
</dbReference>
<evidence type="ECO:0000256" key="3">
    <source>
        <dbReference type="ARBA" id="ARBA00023163"/>
    </source>
</evidence>
<keyword evidence="2" id="KW-0238">DNA-binding</keyword>
<protein>
    <submittedName>
        <fullName evidence="5">AraC family transcriptional regulator</fullName>
    </submittedName>
</protein>
<evidence type="ECO:0000313" key="5">
    <source>
        <dbReference type="EMBL" id="KFC20945.1"/>
    </source>
</evidence>
<dbReference type="GO" id="GO:0003700">
    <property type="term" value="F:DNA-binding transcription factor activity"/>
    <property type="evidence" value="ECO:0007669"/>
    <property type="project" value="InterPro"/>
</dbReference>
<dbReference type="Proteomes" id="UP000028623">
    <property type="component" value="Unassembled WGS sequence"/>
</dbReference>
<dbReference type="GO" id="GO:0043565">
    <property type="term" value="F:sequence-specific DNA binding"/>
    <property type="evidence" value="ECO:0007669"/>
    <property type="project" value="InterPro"/>
</dbReference>
<dbReference type="PANTHER" id="PTHR43280:SF32">
    <property type="entry name" value="TRANSCRIPTIONAL REGULATORY PROTEIN"/>
    <property type="match status" value="1"/>
</dbReference>
<gene>
    <name evidence="5" type="ORF">IO89_11980</name>
</gene>
<dbReference type="InterPro" id="IPR009057">
    <property type="entry name" value="Homeodomain-like_sf"/>
</dbReference>
<dbReference type="OrthoDB" id="2600165at2"/>